<gene>
    <name evidence="4" type="ORF">HMPREF0548_0577</name>
</gene>
<dbReference type="PANTHER" id="PTHR43420">
    <property type="entry name" value="ACETYLTRANSFERASE"/>
    <property type="match status" value="1"/>
</dbReference>
<dbReference type="AlphaFoldDB" id="C2ELN1"/>
<comment type="caution">
    <text evidence="4">The sequence shown here is derived from an EMBL/GenBank/DDBJ whole genome shotgun (WGS) entry which is preliminary data.</text>
</comment>
<dbReference type="Gene3D" id="3.40.630.30">
    <property type="match status" value="1"/>
</dbReference>
<dbReference type="PROSITE" id="PS51186">
    <property type="entry name" value="GNAT"/>
    <property type="match status" value="1"/>
</dbReference>
<dbReference type="Pfam" id="PF00583">
    <property type="entry name" value="Acetyltransf_1"/>
    <property type="match status" value="1"/>
</dbReference>
<dbReference type="STRING" id="525365.HMPREF0548_0577"/>
<dbReference type="GO" id="GO:0016747">
    <property type="term" value="F:acyltransferase activity, transferring groups other than amino-acyl groups"/>
    <property type="evidence" value="ECO:0007669"/>
    <property type="project" value="InterPro"/>
</dbReference>
<dbReference type="EMBL" id="ACGU01000033">
    <property type="protein sequence ID" value="EEJ72588.1"/>
    <property type="molecule type" value="Genomic_DNA"/>
</dbReference>
<proteinExistence type="predicted"/>
<evidence type="ECO:0000313" key="5">
    <source>
        <dbReference type="Proteomes" id="UP000005583"/>
    </source>
</evidence>
<dbReference type="InterPro" id="IPR050680">
    <property type="entry name" value="YpeA/RimI_acetyltransf"/>
</dbReference>
<protein>
    <submittedName>
        <fullName evidence="4">Acetyltransferase, GNAT family</fullName>
    </submittedName>
</protein>
<evidence type="ECO:0000256" key="2">
    <source>
        <dbReference type="ARBA" id="ARBA00023315"/>
    </source>
</evidence>
<evidence type="ECO:0000259" key="3">
    <source>
        <dbReference type="PROSITE" id="PS51186"/>
    </source>
</evidence>
<dbReference type="Proteomes" id="UP000005583">
    <property type="component" value="Unassembled WGS sequence"/>
</dbReference>
<dbReference type="InterPro" id="IPR016181">
    <property type="entry name" value="Acyl_CoA_acyltransferase"/>
</dbReference>
<keyword evidence="1 4" id="KW-0808">Transferase</keyword>
<name>C2ELN1_9LACO</name>
<keyword evidence="5" id="KW-1185">Reference proteome</keyword>
<sequence>MRIKPLITEEEAKETSSLFQKTWQDTYKGILPDVFLDNIPKEAWVKRLNESGRHNLIFFDNDGNVEGAVSYGRPRDTRMLGCGELMALYVAHDFQGYNVGKTLLNAAENELKKMGYGKIYLWCLDGNEGAQKFYEHFNWRNIATEKFVEIAGKEYKYLLYQKNLHD</sequence>
<evidence type="ECO:0000313" key="4">
    <source>
        <dbReference type="EMBL" id="EEJ72588.1"/>
    </source>
</evidence>
<dbReference type="RefSeq" id="WP_007125109.1">
    <property type="nucleotide sequence ID" value="NZ_AZFO01000021.1"/>
</dbReference>
<organism evidence="4 5">
    <name type="scientific">Lactobacillus ultunensis DSM 16047</name>
    <dbReference type="NCBI Taxonomy" id="525365"/>
    <lineage>
        <taxon>Bacteria</taxon>
        <taxon>Bacillati</taxon>
        <taxon>Bacillota</taxon>
        <taxon>Bacilli</taxon>
        <taxon>Lactobacillales</taxon>
        <taxon>Lactobacillaceae</taxon>
        <taxon>Lactobacillus</taxon>
    </lineage>
</organism>
<dbReference type="CDD" id="cd04301">
    <property type="entry name" value="NAT_SF"/>
    <property type="match status" value="1"/>
</dbReference>
<dbReference type="SUPFAM" id="SSF55729">
    <property type="entry name" value="Acyl-CoA N-acyltransferases (Nat)"/>
    <property type="match status" value="1"/>
</dbReference>
<dbReference type="OrthoDB" id="5292888at2"/>
<feature type="domain" description="N-acetyltransferase" evidence="3">
    <location>
        <begin position="1"/>
        <end position="165"/>
    </location>
</feature>
<keyword evidence="2" id="KW-0012">Acyltransferase</keyword>
<dbReference type="HOGENOM" id="CLU_013985_18_2_9"/>
<dbReference type="PATRIC" id="fig|525365.8.peg.842"/>
<evidence type="ECO:0000256" key="1">
    <source>
        <dbReference type="ARBA" id="ARBA00022679"/>
    </source>
</evidence>
<accession>C2ELN1</accession>
<dbReference type="eggNOG" id="COG0456">
    <property type="taxonomic scope" value="Bacteria"/>
</dbReference>
<reference evidence="4 5" key="1">
    <citation type="submission" date="2009-01" db="EMBL/GenBank/DDBJ databases">
        <authorList>
            <person name="Qin X."/>
            <person name="Bachman B."/>
            <person name="Battles P."/>
            <person name="Bell A."/>
            <person name="Bess C."/>
            <person name="Bickham C."/>
            <person name="Chaboub L."/>
            <person name="Chen D."/>
            <person name="Coyle M."/>
            <person name="Deiros D.R."/>
            <person name="Dinh H."/>
            <person name="Forbes L."/>
            <person name="Fowler G."/>
            <person name="Francisco L."/>
            <person name="Fu Q."/>
            <person name="Gubbala S."/>
            <person name="Hale W."/>
            <person name="Han Y."/>
            <person name="Hemphill L."/>
            <person name="Highlander S.K."/>
            <person name="Hirani K."/>
            <person name="Hogues M."/>
            <person name="Jackson L."/>
            <person name="Jakkamsetti A."/>
            <person name="Javaid M."/>
            <person name="Jiang H."/>
            <person name="Korchina V."/>
            <person name="Kovar C."/>
            <person name="Lara F."/>
            <person name="Lee S."/>
            <person name="Mata R."/>
            <person name="Mathew T."/>
            <person name="Moen C."/>
            <person name="Morales K."/>
            <person name="Munidasa M."/>
            <person name="Nazareth L."/>
            <person name="Ngo R."/>
            <person name="Nguyen L."/>
            <person name="Okwuonu G."/>
            <person name="Ongeri F."/>
            <person name="Patil S."/>
            <person name="Petrosino J."/>
            <person name="Pham C."/>
            <person name="Pham P."/>
            <person name="Pu L.-L."/>
            <person name="Puazo M."/>
            <person name="Raj R."/>
            <person name="Reid J."/>
            <person name="Rouhana J."/>
            <person name="Saada N."/>
            <person name="Shang Y."/>
            <person name="Simmons D."/>
            <person name="Thornton R."/>
            <person name="Warren J."/>
            <person name="Weissenberger G."/>
            <person name="Zhang J."/>
            <person name="Zhang L."/>
            <person name="Zhou C."/>
            <person name="Zhu D."/>
            <person name="Muzny D."/>
            <person name="Worley K."/>
            <person name="Gibbs R."/>
        </authorList>
    </citation>
    <scope>NUCLEOTIDE SEQUENCE [LARGE SCALE GENOMIC DNA]</scope>
    <source>
        <strain evidence="4 5">DSM 16047</strain>
    </source>
</reference>
<dbReference type="InterPro" id="IPR000182">
    <property type="entry name" value="GNAT_dom"/>
</dbReference>